<evidence type="ECO:0000256" key="5">
    <source>
        <dbReference type="ARBA" id="ARBA00023136"/>
    </source>
</evidence>
<dbReference type="InterPro" id="IPR006696">
    <property type="entry name" value="DUF423"/>
</dbReference>
<dbReference type="OrthoDB" id="9802121at2"/>
<feature type="transmembrane region" description="Helical" evidence="6">
    <location>
        <begin position="56"/>
        <end position="76"/>
    </location>
</feature>
<dbReference type="PANTHER" id="PTHR43461">
    <property type="entry name" value="TRANSMEMBRANE PROTEIN 256"/>
    <property type="match status" value="1"/>
</dbReference>
<evidence type="ECO:0000313" key="7">
    <source>
        <dbReference type="EMBL" id="QDT02901.1"/>
    </source>
</evidence>
<evidence type="ECO:0008006" key="9">
    <source>
        <dbReference type="Google" id="ProtNLM"/>
    </source>
</evidence>
<evidence type="ECO:0000256" key="3">
    <source>
        <dbReference type="ARBA" id="ARBA00022692"/>
    </source>
</evidence>
<evidence type="ECO:0000313" key="8">
    <source>
        <dbReference type="Proteomes" id="UP000318538"/>
    </source>
</evidence>
<comment type="subcellular location">
    <subcellularLocation>
        <location evidence="1">Membrane</location>
        <topology evidence="1">Multi-pass membrane protein</topology>
    </subcellularLocation>
</comment>
<evidence type="ECO:0000256" key="2">
    <source>
        <dbReference type="ARBA" id="ARBA00009694"/>
    </source>
</evidence>
<feature type="transmembrane region" description="Helical" evidence="6">
    <location>
        <begin position="109"/>
        <end position="132"/>
    </location>
</feature>
<reference evidence="7 8" key="1">
    <citation type="submission" date="2019-02" db="EMBL/GenBank/DDBJ databases">
        <title>Deep-cultivation of Planctomycetes and their phenomic and genomic characterization uncovers novel biology.</title>
        <authorList>
            <person name="Wiegand S."/>
            <person name="Jogler M."/>
            <person name="Boedeker C."/>
            <person name="Pinto D."/>
            <person name="Vollmers J."/>
            <person name="Rivas-Marin E."/>
            <person name="Kohn T."/>
            <person name="Peeters S.H."/>
            <person name="Heuer A."/>
            <person name="Rast P."/>
            <person name="Oberbeckmann S."/>
            <person name="Bunk B."/>
            <person name="Jeske O."/>
            <person name="Meyerdierks A."/>
            <person name="Storesund J.E."/>
            <person name="Kallscheuer N."/>
            <person name="Luecker S."/>
            <person name="Lage O.M."/>
            <person name="Pohl T."/>
            <person name="Merkel B.J."/>
            <person name="Hornburger P."/>
            <person name="Mueller R.-W."/>
            <person name="Bruemmer F."/>
            <person name="Labrenz M."/>
            <person name="Spormann A.M."/>
            <person name="Op den Camp H."/>
            <person name="Overmann J."/>
            <person name="Amann R."/>
            <person name="Jetten M.S.M."/>
            <person name="Mascher T."/>
            <person name="Medema M.H."/>
            <person name="Devos D.P."/>
            <person name="Kaster A.-K."/>
            <person name="Ovreas L."/>
            <person name="Rohde M."/>
            <person name="Galperin M.Y."/>
            <person name="Jogler C."/>
        </authorList>
    </citation>
    <scope>NUCLEOTIDE SEQUENCE [LARGE SCALE GENOMIC DNA]</scope>
    <source>
        <strain evidence="7 8">K22_7</strain>
    </source>
</reference>
<dbReference type="AlphaFoldDB" id="A0A517N702"/>
<evidence type="ECO:0000256" key="6">
    <source>
        <dbReference type="SAM" id="Phobius"/>
    </source>
</evidence>
<feature type="transmembrane region" description="Helical" evidence="6">
    <location>
        <begin position="12"/>
        <end position="36"/>
    </location>
</feature>
<gene>
    <name evidence="7" type="ORF">K227x_12800</name>
</gene>
<dbReference type="PANTHER" id="PTHR43461:SF1">
    <property type="entry name" value="TRANSMEMBRANE PROTEIN 256"/>
    <property type="match status" value="1"/>
</dbReference>
<name>A0A517N702_9BACT</name>
<evidence type="ECO:0000256" key="4">
    <source>
        <dbReference type="ARBA" id="ARBA00022989"/>
    </source>
</evidence>
<proteinExistence type="inferred from homology"/>
<dbReference type="GO" id="GO:0005886">
    <property type="term" value="C:plasma membrane"/>
    <property type="evidence" value="ECO:0007669"/>
    <property type="project" value="TreeGrafter"/>
</dbReference>
<dbReference type="RefSeq" id="WP_145168696.1">
    <property type="nucleotide sequence ID" value="NZ_CP036525.1"/>
</dbReference>
<comment type="similarity">
    <text evidence="2">Belongs to the UPF0382 family.</text>
</comment>
<accession>A0A517N702</accession>
<dbReference type="EMBL" id="CP036525">
    <property type="protein sequence ID" value="QDT02901.1"/>
    <property type="molecule type" value="Genomic_DNA"/>
</dbReference>
<evidence type="ECO:0000256" key="1">
    <source>
        <dbReference type="ARBA" id="ARBA00004141"/>
    </source>
</evidence>
<keyword evidence="4 6" id="KW-1133">Transmembrane helix</keyword>
<protein>
    <recommendedName>
        <fullName evidence="9">DUF423 domain-containing protein</fullName>
    </recommendedName>
</protein>
<keyword evidence="3 6" id="KW-0812">Transmembrane</keyword>
<dbReference type="Proteomes" id="UP000318538">
    <property type="component" value="Chromosome"/>
</dbReference>
<sequence length="150" mass="16495">MYEEHLARRILTYAAICGALGVAIGAIGAHFLPGFLESRGYPQDLIDKRSEQFGIGARYHMVHALALLGLSCVKLGQPIIRRWVSRMFLIGIAVFSGSLYLLAITGSKMFAMITPLGGIAWIVAWAGLAWIAQQGKVKEQRFHQIRGKTP</sequence>
<keyword evidence="5 6" id="KW-0472">Membrane</keyword>
<keyword evidence="8" id="KW-1185">Reference proteome</keyword>
<dbReference type="Pfam" id="PF04241">
    <property type="entry name" value="DUF423"/>
    <property type="match status" value="1"/>
</dbReference>
<organism evidence="7 8">
    <name type="scientific">Rubripirellula lacrimiformis</name>
    <dbReference type="NCBI Taxonomy" id="1930273"/>
    <lineage>
        <taxon>Bacteria</taxon>
        <taxon>Pseudomonadati</taxon>
        <taxon>Planctomycetota</taxon>
        <taxon>Planctomycetia</taxon>
        <taxon>Pirellulales</taxon>
        <taxon>Pirellulaceae</taxon>
        <taxon>Rubripirellula</taxon>
    </lineage>
</organism>
<feature type="transmembrane region" description="Helical" evidence="6">
    <location>
        <begin position="83"/>
        <end position="103"/>
    </location>
</feature>
<dbReference type="KEGG" id="rlc:K227x_12800"/>